<dbReference type="Pfam" id="PF01769">
    <property type="entry name" value="MgtE"/>
    <property type="match status" value="1"/>
</dbReference>
<evidence type="ECO:0000256" key="7">
    <source>
        <dbReference type="ARBA" id="ARBA00023136"/>
    </source>
</evidence>
<keyword evidence="13" id="KW-1185">Reference proteome</keyword>
<evidence type="ECO:0000256" key="10">
    <source>
        <dbReference type="SAM" id="Phobius"/>
    </source>
</evidence>
<accession>A0ABV2AWJ3</accession>
<evidence type="ECO:0000313" key="12">
    <source>
        <dbReference type="EMBL" id="MES1928018.1"/>
    </source>
</evidence>
<dbReference type="Proteomes" id="UP001460888">
    <property type="component" value="Unassembled WGS sequence"/>
</dbReference>
<dbReference type="Gene3D" id="3.10.580.10">
    <property type="entry name" value="CBS-domain"/>
    <property type="match status" value="1"/>
</dbReference>
<evidence type="ECO:0000256" key="6">
    <source>
        <dbReference type="ARBA" id="ARBA00022989"/>
    </source>
</evidence>
<gene>
    <name evidence="12" type="ORF">SADO_02145</name>
</gene>
<dbReference type="InterPro" id="IPR046342">
    <property type="entry name" value="CBS_dom_sf"/>
</dbReference>
<dbReference type="InterPro" id="IPR000644">
    <property type="entry name" value="CBS_dom"/>
</dbReference>
<feature type="transmembrane region" description="Helical" evidence="10">
    <location>
        <begin position="367"/>
        <end position="388"/>
    </location>
</feature>
<name>A0ABV2AWJ3_9GAMM</name>
<evidence type="ECO:0000256" key="1">
    <source>
        <dbReference type="ARBA" id="ARBA00004141"/>
    </source>
</evidence>
<feature type="transmembrane region" description="Helical" evidence="10">
    <location>
        <begin position="295"/>
        <end position="313"/>
    </location>
</feature>
<evidence type="ECO:0000256" key="3">
    <source>
        <dbReference type="ARBA" id="ARBA00022448"/>
    </source>
</evidence>
<evidence type="ECO:0000256" key="8">
    <source>
        <dbReference type="PROSITE-ProRule" id="PRU00703"/>
    </source>
</evidence>
<organism evidence="12 13">
    <name type="scientific">Salinisphaera dokdonensis CL-ES53</name>
    <dbReference type="NCBI Taxonomy" id="1304272"/>
    <lineage>
        <taxon>Bacteria</taxon>
        <taxon>Pseudomonadati</taxon>
        <taxon>Pseudomonadota</taxon>
        <taxon>Gammaproteobacteria</taxon>
        <taxon>Salinisphaerales</taxon>
        <taxon>Salinisphaeraceae</taxon>
        <taxon>Salinisphaera</taxon>
    </lineage>
</organism>
<feature type="domain" description="CBS" evidence="11">
    <location>
        <begin position="148"/>
        <end position="209"/>
    </location>
</feature>
<protein>
    <submittedName>
        <fullName evidence="12">Mg2+ transporter MgtE</fullName>
    </submittedName>
</protein>
<keyword evidence="7 10" id="KW-0472">Membrane</keyword>
<keyword evidence="5" id="KW-0460">Magnesium</keyword>
<dbReference type="InterPro" id="IPR006667">
    <property type="entry name" value="SLC41_membr_dom"/>
</dbReference>
<feature type="transmembrane region" description="Helical" evidence="10">
    <location>
        <begin position="438"/>
        <end position="461"/>
    </location>
</feature>
<sequence>MGNSAVITRAILPEGLESRKNVVIDKTFERGQRAPVVRHHIVLELLHPGALIMRYRPCTGRPLPEDFMNDVSTAQSPREDIDGQAPADAARTLSSLPPDEIQALLAQMPHDEALAVAAQLSGAATAQANDASTEAAAADIDAPIDDLVMPAPAVLPSSHTAAQAVAFLVQSGESVAEITYIFIVDDEKLVGVVGMRDLVLARPGQPLSEIMVPEPFRFKSGSGIDDAVRAALVKHYPVYPVVDEEDRLIGSVRGWQLFQRVVVEVTGQAGAQVGVSREEQITTPILSAFRMRHPWLQVNLLTAFAAAFVVGMFEDTITQIVALAAFLPVLAGQSGNTGCQALAITLRGLTLGQLDEYPVRKLLRKEILLGALNGFVVGIVAGIAMWLYASMSGEANAMMLGLVILVAMLGACTGSGIFGVVVPLTLKRFGADPAMASSIFLTTFTDILGMGLMLFLASSILL</sequence>
<dbReference type="Pfam" id="PF00571">
    <property type="entry name" value="CBS"/>
    <property type="match status" value="2"/>
</dbReference>
<dbReference type="EMBL" id="APND01000001">
    <property type="protein sequence ID" value="MES1928018.1"/>
    <property type="molecule type" value="Genomic_DNA"/>
</dbReference>
<keyword evidence="6 10" id="KW-1133">Transmembrane helix</keyword>
<keyword evidence="3" id="KW-0813">Transport</keyword>
<evidence type="ECO:0000256" key="4">
    <source>
        <dbReference type="ARBA" id="ARBA00022692"/>
    </source>
</evidence>
<dbReference type="RefSeq" id="WP_353108835.1">
    <property type="nucleotide sequence ID" value="NZ_APND01000001.1"/>
</dbReference>
<comment type="caution">
    <text evidence="12">The sequence shown here is derived from an EMBL/GenBank/DDBJ whole genome shotgun (WGS) entry which is preliminary data.</text>
</comment>
<dbReference type="Gene3D" id="1.10.357.20">
    <property type="entry name" value="SLC41 divalent cation transporters, integral membrane domain"/>
    <property type="match status" value="1"/>
</dbReference>
<evidence type="ECO:0000256" key="2">
    <source>
        <dbReference type="ARBA" id="ARBA00009749"/>
    </source>
</evidence>
<dbReference type="PANTHER" id="PTHR41394:SF5">
    <property type="entry name" value="SLC41A_MGTE INTEGRAL MEMBRANE DOMAIN-CONTAINING PROTEIN"/>
    <property type="match status" value="1"/>
</dbReference>
<reference evidence="12 13" key="1">
    <citation type="submission" date="2013-03" db="EMBL/GenBank/DDBJ databases">
        <title>Salinisphaera dokdonensis CL-ES53 Genome Sequencing.</title>
        <authorList>
            <person name="Li C."/>
            <person name="Lai Q."/>
            <person name="Shao Z."/>
        </authorList>
    </citation>
    <scope>NUCLEOTIDE SEQUENCE [LARGE SCALE GENOMIC DNA]</scope>
    <source>
        <strain evidence="12 13">CL-ES53</strain>
    </source>
</reference>
<evidence type="ECO:0000313" key="13">
    <source>
        <dbReference type="Proteomes" id="UP001460888"/>
    </source>
</evidence>
<keyword evidence="4 10" id="KW-0812">Transmembrane</keyword>
<comment type="similarity">
    <text evidence="2">Belongs to the SLC41A transporter family.</text>
</comment>
<feature type="transmembrane region" description="Helical" evidence="10">
    <location>
        <begin position="400"/>
        <end position="426"/>
    </location>
</feature>
<dbReference type="SUPFAM" id="SSF161093">
    <property type="entry name" value="MgtE membrane domain-like"/>
    <property type="match status" value="1"/>
</dbReference>
<dbReference type="PANTHER" id="PTHR41394">
    <property type="entry name" value="MAGNESIUM TRANSPORTER MGTE"/>
    <property type="match status" value="1"/>
</dbReference>
<feature type="region of interest" description="Disordered" evidence="9">
    <location>
        <begin position="69"/>
        <end position="89"/>
    </location>
</feature>
<evidence type="ECO:0000256" key="9">
    <source>
        <dbReference type="SAM" id="MobiDB-lite"/>
    </source>
</evidence>
<comment type="subcellular location">
    <subcellularLocation>
        <location evidence="1">Membrane</location>
        <topology evidence="1">Multi-pass membrane protein</topology>
    </subcellularLocation>
</comment>
<dbReference type="InterPro" id="IPR036739">
    <property type="entry name" value="SLC41_membr_dom_sf"/>
</dbReference>
<evidence type="ECO:0000259" key="11">
    <source>
        <dbReference type="PROSITE" id="PS51371"/>
    </source>
</evidence>
<keyword evidence="8" id="KW-0129">CBS domain</keyword>
<dbReference type="SUPFAM" id="SSF54631">
    <property type="entry name" value="CBS-domain pair"/>
    <property type="match status" value="1"/>
</dbReference>
<proteinExistence type="inferred from homology"/>
<dbReference type="PROSITE" id="PS51371">
    <property type="entry name" value="CBS"/>
    <property type="match status" value="1"/>
</dbReference>
<evidence type="ECO:0000256" key="5">
    <source>
        <dbReference type="ARBA" id="ARBA00022842"/>
    </source>
</evidence>